<dbReference type="InterPro" id="IPR052952">
    <property type="entry name" value="MFS-Transporter"/>
</dbReference>
<feature type="transmembrane region" description="Helical" evidence="4">
    <location>
        <begin position="15"/>
        <end position="40"/>
    </location>
</feature>
<keyword evidence="1 4" id="KW-0812">Transmembrane</keyword>
<feature type="transmembrane region" description="Helical" evidence="4">
    <location>
        <begin position="228"/>
        <end position="248"/>
    </location>
</feature>
<evidence type="ECO:0000256" key="2">
    <source>
        <dbReference type="ARBA" id="ARBA00022989"/>
    </source>
</evidence>
<dbReference type="PROSITE" id="PS50850">
    <property type="entry name" value="MFS"/>
    <property type="match status" value="1"/>
</dbReference>
<sequence>MPPIPAAALPPGPSVWLVMLALLGTHLAGMGTFLTLPVLAPAIAAEFGLAPSLAGVHTAIAYSGAMLSGPLTQGLLRRHGGIRVCQGALVVIGLGIALAALGHPLALLASALVAGFGHGPLTPAGSHVLAARTPSQIRSLVFGLKQTGVPAGAMLVSVIAPVVGAAWGWRAGVLAIALIALLLALALQPLRAVLDADRDPAAPRGAAWRDAIGSLLLLRDAPQLRATTLYGCGLVIGQFGFFSLFVAWQVEVLGTPLVEAGVTMAIGQAAGVIGRVLWAVLADRFGAPPVLGVIGLGAAAASLGLALADASLPSAGVVALAAAMGCFAVGWTGVLLAEVARLAPPGRVGAATSAMGFAMALTLIVSPGLLSALVWLTGGYAAGFGLCGGLAALAVVVLRRGTRLGRQDGTRAGIAVSPTSSRSGGPAA</sequence>
<dbReference type="Proteomes" id="UP000600101">
    <property type="component" value="Unassembled WGS sequence"/>
</dbReference>
<comment type="caution">
    <text evidence="6">The sequence shown here is derived from an EMBL/GenBank/DDBJ whole genome shotgun (WGS) entry which is preliminary data.</text>
</comment>
<name>A0A9X0QYN5_9PROT</name>
<dbReference type="EMBL" id="JACOMF010000009">
    <property type="protein sequence ID" value="MBC4015683.1"/>
    <property type="molecule type" value="Genomic_DNA"/>
</dbReference>
<dbReference type="InterPro" id="IPR011701">
    <property type="entry name" value="MFS"/>
</dbReference>
<dbReference type="Gene3D" id="1.20.1250.20">
    <property type="entry name" value="MFS general substrate transporter like domains"/>
    <property type="match status" value="2"/>
</dbReference>
<feature type="transmembrane region" description="Helical" evidence="4">
    <location>
        <begin position="372"/>
        <end position="398"/>
    </location>
</feature>
<feature type="domain" description="Major facilitator superfamily (MFS) profile" evidence="5">
    <location>
        <begin position="17"/>
        <end position="406"/>
    </location>
</feature>
<dbReference type="InterPro" id="IPR020846">
    <property type="entry name" value="MFS_dom"/>
</dbReference>
<dbReference type="InterPro" id="IPR036259">
    <property type="entry name" value="MFS_trans_sf"/>
</dbReference>
<feature type="transmembrane region" description="Helical" evidence="4">
    <location>
        <begin position="348"/>
        <end position="366"/>
    </location>
</feature>
<keyword evidence="3 4" id="KW-0472">Membrane</keyword>
<keyword evidence="7" id="KW-1185">Reference proteome</keyword>
<dbReference type="RefSeq" id="WP_186770456.1">
    <property type="nucleotide sequence ID" value="NZ_JACOMF010000009.1"/>
</dbReference>
<evidence type="ECO:0000256" key="4">
    <source>
        <dbReference type="SAM" id="Phobius"/>
    </source>
</evidence>
<dbReference type="GO" id="GO:0022857">
    <property type="term" value="F:transmembrane transporter activity"/>
    <property type="evidence" value="ECO:0007669"/>
    <property type="project" value="InterPro"/>
</dbReference>
<evidence type="ECO:0000256" key="3">
    <source>
        <dbReference type="ARBA" id="ARBA00023136"/>
    </source>
</evidence>
<reference evidence="6" key="1">
    <citation type="submission" date="2020-08" db="EMBL/GenBank/DDBJ databases">
        <authorList>
            <person name="Hu Y."/>
            <person name="Nguyen S.V."/>
            <person name="Li F."/>
            <person name="Fanning S."/>
        </authorList>
    </citation>
    <scope>NUCLEOTIDE SEQUENCE</scope>
    <source>
        <strain evidence="6">SYSU D8009</strain>
    </source>
</reference>
<feature type="transmembrane region" description="Helical" evidence="4">
    <location>
        <begin position="314"/>
        <end position="336"/>
    </location>
</feature>
<dbReference type="PANTHER" id="PTHR23527">
    <property type="entry name" value="BLL3282 PROTEIN"/>
    <property type="match status" value="1"/>
</dbReference>
<evidence type="ECO:0000313" key="6">
    <source>
        <dbReference type="EMBL" id="MBC4015683.1"/>
    </source>
</evidence>
<protein>
    <submittedName>
        <fullName evidence="6">MFS transporter</fullName>
    </submittedName>
</protein>
<dbReference type="Pfam" id="PF07690">
    <property type="entry name" value="MFS_1"/>
    <property type="match status" value="1"/>
</dbReference>
<feature type="transmembrane region" description="Helical" evidence="4">
    <location>
        <begin position="290"/>
        <end position="308"/>
    </location>
</feature>
<gene>
    <name evidence="6" type="ORF">H7965_10105</name>
</gene>
<dbReference type="PANTHER" id="PTHR23527:SF1">
    <property type="entry name" value="BLL3282 PROTEIN"/>
    <property type="match status" value="1"/>
</dbReference>
<proteinExistence type="predicted"/>
<feature type="transmembrane region" description="Helical" evidence="4">
    <location>
        <begin position="173"/>
        <end position="194"/>
    </location>
</feature>
<accession>A0A9X0QYN5</accession>
<dbReference type="AlphaFoldDB" id="A0A9X0QYN5"/>
<evidence type="ECO:0000313" key="7">
    <source>
        <dbReference type="Proteomes" id="UP000600101"/>
    </source>
</evidence>
<evidence type="ECO:0000259" key="5">
    <source>
        <dbReference type="PROSITE" id="PS50850"/>
    </source>
</evidence>
<feature type="transmembrane region" description="Helical" evidence="4">
    <location>
        <begin position="260"/>
        <end position="278"/>
    </location>
</feature>
<dbReference type="SUPFAM" id="SSF103473">
    <property type="entry name" value="MFS general substrate transporter"/>
    <property type="match status" value="1"/>
</dbReference>
<evidence type="ECO:0000256" key="1">
    <source>
        <dbReference type="ARBA" id="ARBA00022692"/>
    </source>
</evidence>
<feature type="transmembrane region" description="Helical" evidence="4">
    <location>
        <begin position="87"/>
        <end position="113"/>
    </location>
</feature>
<keyword evidence="2 4" id="KW-1133">Transmembrane helix</keyword>
<organism evidence="6 7">
    <name type="scientific">Siccirubricoccus deserti</name>
    <dbReference type="NCBI Taxonomy" id="2013562"/>
    <lineage>
        <taxon>Bacteria</taxon>
        <taxon>Pseudomonadati</taxon>
        <taxon>Pseudomonadota</taxon>
        <taxon>Alphaproteobacteria</taxon>
        <taxon>Acetobacterales</taxon>
        <taxon>Roseomonadaceae</taxon>
        <taxon>Siccirubricoccus</taxon>
    </lineage>
</organism>